<name>A0ABR3A8F4_9AGAR</name>
<evidence type="ECO:0000313" key="1">
    <source>
        <dbReference type="EMBL" id="KAL0069258.1"/>
    </source>
</evidence>
<reference evidence="1 2" key="1">
    <citation type="submission" date="2024-05" db="EMBL/GenBank/DDBJ databases">
        <title>A draft genome resource for the thread blight pathogen Marasmius tenuissimus strain MS-2.</title>
        <authorList>
            <person name="Yulfo-Soto G.E."/>
            <person name="Baruah I.K."/>
            <person name="Amoako-Attah I."/>
            <person name="Bukari Y."/>
            <person name="Meinhardt L.W."/>
            <person name="Bailey B.A."/>
            <person name="Cohen S.P."/>
        </authorList>
    </citation>
    <scope>NUCLEOTIDE SEQUENCE [LARGE SCALE GENOMIC DNA]</scope>
    <source>
        <strain evidence="1 2">MS-2</strain>
    </source>
</reference>
<dbReference type="SUPFAM" id="SSF54427">
    <property type="entry name" value="NTF2-like"/>
    <property type="match status" value="1"/>
</dbReference>
<evidence type="ECO:0008006" key="3">
    <source>
        <dbReference type="Google" id="ProtNLM"/>
    </source>
</evidence>
<proteinExistence type="predicted"/>
<dbReference type="Gene3D" id="3.50.50.60">
    <property type="entry name" value="FAD/NAD(P)-binding domain"/>
    <property type="match status" value="1"/>
</dbReference>
<dbReference type="EMBL" id="JBBXMP010000013">
    <property type="protein sequence ID" value="KAL0069258.1"/>
    <property type="molecule type" value="Genomic_DNA"/>
</dbReference>
<keyword evidence="2" id="KW-1185">Reference proteome</keyword>
<evidence type="ECO:0000313" key="2">
    <source>
        <dbReference type="Proteomes" id="UP001437256"/>
    </source>
</evidence>
<dbReference type="InterPro" id="IPR036188">
    <property type="entry name" value="FAD/NAD-bd_sf"/>
</dbReference>
<comment type="caution">
    <text evidence="1">The sequence shown here is derived from an EMBL/GenBank/DDBJ whole genome shotgun (WGS) entry which is preliminary data.</text>
</comment>
<dbReference type="SUPFAM" id="SSF51905">
    <property type="entry name" value="FAD/NAD(P)-binding domain"/>
    <property type="match status" value="1"/>
</dbReference>
<organism evidence="1 2">
    <name type="scientific">Marasmius tenuissimus</name>
    <dbReference type="NCBI Taxonomy" id="585030"/>
    <lineage>
        <taxon>Eukaryota</taxon>
        <taxon>Fungi</taxon>
        <taxon>Dikarya</taxon>
        <taxon>Basidiomycota</taxon>
        <taxon>Agaricomycotina</taxon>
        <taxon>Agaricomycetes</taxon>
        <taxon>Agaricomycetidae</taxon>
        <taxon>Agaricales</taxon>
        <taxon>Marasmiineae</taxon>
        <taxon>Marasmiaceae</taxon>
        <taxon>Marasmius</taxon>
    </lineage>
</organism>
<protein>
    <recommendedName>
        <fullName evidence="3">Flavin-containing monooxygenase</fullName>
    </recommendedName>
</protein>
<accession>A0ABR3A8F4</accession>
<dbReference type="Proteomes" id="UP001437256">
    <property type="component" value="Unassembled WGS sequence"/>
</dbReference>
<sequence length="240" mass="27045">MSSPFPLPTLDHLGVQFSPSNIDAAKIATEWFSSFTERVASNNPSGVASLFAAESYWRDMLALTWDFRTFIGIDKIKQFLNDRLDLCQLNDLKLREDGSLMLAQPQPDLAWIQLLFDFKVGKVGIGMGIGRLIPQSDGSWKCHCMYTNLEDLQGFPEKLGPLRNPEPSHGVWTEKRKEEVAFEDRDPVAFIVGAGHTGLEIGARLKMLGIDHLIVDRNARVGDNWRNRYEALCLHDPVCE</sequence>
<dbReference type="InterPro" id="IPR032710">
    <property type="entry name" value="NTF2-like_dom_sf"/>
</dbReference>
<gene>
    <name evidence="1" type="ORF">AAF712_003622</name>
</gene>